<reference evidence="6" key="1">
    <citation type="journal article" date="2019" name="Int. J. Syst. Evol. Microbiol.">
        <title>The Global Catalogue of Microorganisms (GCM) 10K type strain sequencing project: providing services to taxonomists for standard genome sequencing and annotation.</title>
        <authorList>
            <consortium name="The Broad Institute Genomics Platform"/>
            <consortium name="The Broad Institute Genome Sequencing Center for Infectious Disease"/>
            <person name="Wu L."/>
            <person name="Ma J."/>
        </authorList>
    </citation>
    <scope>NUCLEOTIDE SEQUENCE [LARGE SCALE GENOMIC DNA]</scope>
    <source>
        <strain evidence="6">KCTC 33842</strain>
    </source>
</reference>
<comment type="caution">
    <text evidence="5">The sequence shown here is derived from an EMBL/GenBank/DDBJ whole genome shotgun (WGS) entry which is preliminary data.</text>
</comment>
<keyword evidence="1" id="KW-0175">Coiled coil</keyword>
<feature type="chain" id="PRO_5046794362" evidence="3">
    <location>
        <begin position="28"/>
        <end position="522"/>
    </location>
</feature>
<evidence type="ECO:0000256" key="2">
    <source>
        <dbReference type="SAM" id="MobiDB-lite"/>
    </source>
</evidence>
<dbReference type="SUPFAM" id="SSF51261">
    <property type="entry name" value="Duplicated hybrid motif"/>
    <property type="match status" value="1"/>
</dbReference>
<feature type="compositionally biased region" description="Basic and acidic residues" evidence="2">
    <location>
        <begin position="338"/>
        <end position="354"/>
    </location>
</feature>
<evidence type="ECO:0000259" key="4">
    <source>
        <dbReference type="Pfam" id="PF01551"/>
    </source>
</evidence>
<dbReference type="Pfam" id="PF01551">
    <property type="entry name" value="Peptidase_M23"/>
    <property type="match status" value="1"/>
</dbReference>
<sequence>MNRVRPSHLWGAGALLSAALAVGFAQTATPAAQAPTTSQKLELLQRELQQQRQQSGAQAAALQKLRASLAQLSAQQKATLDRLDALAENVATLENEVATLNARTALAQQALEDTTAQRGLTEGRVARLQEDVRQILNTLYRERSGRYLQLLSQASSVSDLLIRLQYANMAGEHHTRVIATLKGEVAALKEQQAQQEEQTRALNQVQAQRRAKLDALNTRRREQTALLAQLRQSAQGKQALAAQTQAQQALTARTIDTLVGQVVAERTRLEEERRRRLEEERRRREAEARRIREAQERARQEAARLARLRAEQERQARERAAEVARQRAAAAAQAEAQARADADARARQAQERARAVAAAQQAASERRAQQLRAEEAALQQRQQAAQAEQQRAEEALAPLPTPTGPSGFPISAGRVSAPYGSSGAQWTVLEGADGAQAVAARPGNVIAVTYYASLGWVVLIEHPGLVSVYLGLQEPGVQPGARVAQGAALGAVGGSPVFGPGRMAFQLNRVQGNSRQPVPPGF</sequence>
<feature type="coiled-coil region" evidence="1">
    <location>
        <begin position="34"/>
        <end position="110"/>
    </location>
</feature>
<keyword evidence="5" id="KW-0378">Hydrolase</keyword>
<feature type="signal peptide" evidence="3">
    <location>
        <begin position="1"/>
        <end position="27"/>
    </location>
</feature>
<evidence type="ECO:0000256" key="1">
    <source>
        <dbReference type="SAM" id="Coils"/>
    </source>
</evidence>
<evidence type="ECO:0000313" key="5">
    <source>
        <dbReference type="EMBL" id="MFD2607895.1"/>
    </source>
</evidence>
<dbReference type="Proteomes" id="UP001597475">
    <property type="component" value="Unassembled WGS sequence"/>
</dbReference>
<feature type="coiled-coil region" evidence="1">
    <location>
        <begin position="178"/>
        <end position="233"/>
    </location>
</feature>
<evidence type="ECO:0000313" key="6">
    <source>
        <dbReference type="Proteomes" id="UP001597475"/>
    </source>
</evidence>
<feature type="region of interest" description="Disordered" evidence="2">
    <location>
        <begin position="334"/>
        <end position="412"/>
    </location>
</feature>
<dbReference type="Gene3D" id="2.70.70.10">
    <property type="entry name" value="Glucose Permease (Domain IIA)"/>
    <property type="match status" value="1"/>
</dbReference>
<feature type="compositionally biased region" description="Low complexity" evidence="2">
    <location>
        <begin position="376"/>
        <end position="389"/>
    </location>
</feature>
<proteinExistence type="predicted"/>
<dbReference type="GO" id="GO:0016787">
    <property type="term" value="F:hydrolase activity"/>
    <property type="evidence" value="ECO:0007669"/>
    <property type="project" value="UniProtKB-KW"/>
</dbReference>
<dbReference type="InterPro" id="IPR011055">
    <property type="entry name" value="Dup_hybrid_motif"/>
</dbReference>
<evidence type="ECO:0000256" key="3">
    <source>
        <dbReference type="SAM" id="SignalP"/>
    </source>
</evidence>
<protein>
    <submittedName>
        <fullName evidence="5">Murein hydrolase activator EnvC family protein</fullName>
    </submittedName>
</protein>
<accession>A0ABW5P059</accession>
<feature type="domain" description="M23ase beta-sheet core" evidence="4">
    <location>
        <begin position="429"/>
        <end position="507"/>
    </location>
</feature>
<organism evidence="5 6">
    <name type="scientific">Deinococcus taklimakanensis</name>
    <dbReference type="NCBI Taxonomy" id="536443"/>
    <lineage>
        <taxon>Bacteria</taxon>
        <taxon>Thermotogati</taxon>
        <taxon>Deinococcota</taxon>
        <taxon>Deinococci</taxon>
        <taxon>Deinococcales</taxon>
        <taxon>Deinococcaceae</taxon>
        <taxon>Deinococcus</taxon>
    </lineage>
</organism>
<feature type="coiled-coil region" evidence="1">
    <location>
        <begin position="267"/>
        <end position="318"/>
    </location>
</feature>
<dbReference type="RefSeq" id="WP_386841955.1">
    <property type="nucleotide sequence ID" value="NZ_JBHUMK010000006.1"/>
</dbReference>
<keyword evidence="3" id="KW-0732">Signal</keyword>
<name>A0ABW5P059_9DEIO</name>
<dbReference type="EMBL" id="JBHUMK010000006">
    <property type="protein sequence ID" value="MFD2607895.1"/>
    <property type="molecule type" value="Genomic_DNA"/>
</dbReference>
<feature type="compositionally biased region" description="Basic and acidic residues" evidence="2">
    <location>
        <begin position="364"/>
        <end position="375"/>
    </location>
</feature>
<dbReference type="InterPro" id="IPR016047">
    <property type="entry name" value="M23ase_b-sheet_dom"/>
</dbReference>
<gene>
    <name evidence="5" type="ORF">ACFSR9_00365</name>
</gene>
<dbReference type="Gene3D" id="6.10.250.3150">
    <property type="match status" value="1"/>
</dbReference>
<keyword evidence="6" id="KW-1185">Reference proteome</keyword>